<dbReference type="PROSITE" id="PS50157">
    <property type="entry name" value="ZINC_FINGER_C2H2_2"/>
    <property type="match status" value="2"/>
</dbReference>
<keyword evidence="7" id="KW-0804">Transcription</keyword>
<evidence type="ECO:0000256" key="10">
    <source>
        <dbReference type="PROSITE-ProRule" id="PRU00042"/>
    </source>
</evidence>
<evidence type="ECO:0000256" key="9">
    <source>
        <dbReference type="ARBA" id="ARBA00038474"/>
    </source>
</evidence>
<evidence type="ECO:0000256" key="3">
    <source>
        <dbReference type="ARBA" id="ARBA00022737"/>
    </source>
</evidence>
<name>A0A8H2WG62_9AGAM</name>
<feature type="region of interest" description="Disordered" evidence="11">
    <location>
        <begin position="241"/>
        <end position="295"/>
    </location>
</feature>
<evidence type="ECO:0000256" key="11">
    <source>
        <dbReference type="SAM" id="MobiDB-lite"/>
    </source>
</evidence>
<evidence type="ECO:0000313" key="13">
    <source>
        <dbReference type="EMBL" id="CAE6377590.1"/>
    </source>
</evidence>
<evidence type="ECO:0000256" key="5">
    <source>
        <dbReference type="ARBA" id="ARBA00022833"/>
    </source>
</evidence>
<accession>A0A8H2WG62</accession>
<dbReference type="InterPro" id="IPR036236">
    <property type="entry name" value="Znf_C2H2_sf"/>
</dbReference>
<dbReference type="SUPFAM" id="SSF57667">
    <property type="entry name" value="beta-beta-alpha zinc fingers"/>
    <property type="match status" value="1"/>
</dbReference>
<feature type="region of interest" description="Disordered" evidence="11">
    <location>
        <begin position="29"/>
        <end position="51"/>
    </location>
</feature>
<evidence type="ECO:0000256" key="6">
    <source>
        <dbReference type="ARBA" id="ARBA00023015"/>
    </source>
</evidence>
<dbReference type="OrthoDB" id="6077919at2759"/>
<keyword evidence="4 10" id="KW-0863">Zinc-finger</keyword>
<proteinExistence type="inferred from homology"/>
<keyword evidence="6" id="KW-0805">Transcription regulation</keyword>
<dbReference type="GO" id="GO:0000978">
    <property type="term" value="F:RNA polymerase II cis-regulatory region sequence-specific DNA binding"/>
    <property type="evidence" value="ECO:0007669"/>
    <property type="project" value="TreeGrafter"/>
</dbReference>
<sequence length="435" mass="48831">MCVTQPEACEDKAAIGRIKSECGESEIVQLGANTEQEDSESPIPKRRTKRLPKLIKEEDNDDDILNSLARLFDGFSIHGSGRSYDSEDDLDDKSAPGSPRPKGFDNQLDYFAANYDLAHHWPPPQLKSFNKCNLADYFLASDRLYFFDDFRNLYLEDGTLVLDGSMHFRSDNIFTANFHINEVPYWFALDGQLYHGADGTVDRVHFWQSNPETFDLSQVFDPTTLQPDLAALSPETPELFYDPASSPAATASNDCRTPKTKNELPSSPNSKPLYQTLRGSPAIATSSPDTSSLFEPQPVISSIPIIAKWKEEITQARKDAATARPVRKPGKEERRRCPICTKMFRRPSSLDDHLNVHSGDKPHTCPFKGCNTGFATKSNMKRHFLTHRVGQLENYRPGLSPTDTTRLNKSGKALRAPTCTYNSKAHHTLRFRIAA</sequence>
<dbReference type="GO" id="GO:0000981">
    <property type="term" value="F:DNA-binding transcription factor activity, RNA polymerase II-specific"/>
    <property type="evidence" value="ECO:0007669"/>
    <property type="project" value="TreeGrafter"/>
</dbReference>
<dbReference type="Proteomes" id="UP000663831">
    <property type="component" value="Unassembled WGS sequence"/>
</dbReference>
<feature type="domain" description="C2H2-type" evidence="12">
    <location>
        <begin position="363"/>
        <end position="387"/>
    </location>
</feature>
<evidence type="ECO:0000256" key="2">
    <source>
        <dbReference type="ARBA" id="ARBA00022723"/>
    </source>
</evidence>
<feature type="region of interest" description="Disordered" evidence="11">
    <location>
        <begin position="82"/>
        <end position="103"/>
    </location>
</feature>
<reference evidence="13" key="1">
    <citation type="submission" date="2021-01" db="EMBL/GenBank/DDBJ databases">
        <authorList>
            <person name="Kaushik A."/>
        </authorList>
    </citation>
    <scope>NUCLEOTIDE SEQUENCE</scope>
    <source>
        <strain evidence="13">AG3-1AP</strain>
    </source>
</reference>
<dbReference type="EMBL" id="CAJMWV010000042">
    <property type="protein sequence ID" value="CAE6377590.1"/>
    <property type="molecule type" value="Genomic_DNA"/>
</dbReference>
<feature type="domain" description="C2H2-type" evidence="12">
    <location>
        <begin position="335"/>
        <end position="362"/>
    </location>
</feature>
<comment type="subcellular location">
    <subcellularLocation>
        <location evidence="1">Nucleus</location>
    </subcellularLocation>
</comment>
<dbReference type="InterPro" id="IPR051565">
    <property type="entry name" value="Sal_C2H2-zinc-finger"/>
</dbReference>
<organism evidence="13 14">
    <name type="scientific">Rhizoctonia solani</name>
    <dbReference type="NCBI Taxonomy" id="456999"/>
    <lineage>
        <taxon>Eukaryota</taxon>
        <taxon>Fungi</taxon>
        <taxon>Dikarya</taxon>
        <taxon>Basidiomycota</taxon>
        <taxon>Agaricomycotina</taxon>
        <taxon>Agaricomycetes</taxon>
        <taxon>Cantharellales</taxon>
        <taxon>Ceratobasidiaceae</taxon>
        <taxon>Rhizoctonia</taxon>
    </lineage>
</organism>
<dbReference type="SMART" id="SM00355">
    <property type="entry name" value="ZnF_C2H2"/>
    <property type="match status" value="2"/>
</dbReference>
<dbReference type="PROSITE" id="PS00028">
    <property type="entry name" value="ZINC_FINGER_C2H2_1"/>
    <property type="match status" value="2"/>
</dbReference>
<gene>
    <name evidence="13" type="ORF">RDB_LOCUS796</name>
</gene>
<evidence type="ECO:0000256" key="4">
    <source>
        <dbReference type="ARBA" id="ARBA00022771"/>
    </source>
</evidence>
<dbReference type="InterPro" id="IPR013087">
    <property type="entry name" value="Znf_C2H2_type"/>
</dbReference>
<dbReference type="Pfam" id="PF00096">
    <property type="entry name" value="zf-C2H2"/>
    <property type="match status" value="2"/>
</dbReference>
<keyword evidence="2" id="KW-0479">Metal-binding</keyword>
<comment type="similarity">
    <text evidence="9">Belongs to the sal C2H2-type zinc-finger protein family.</text>
</comment>
<dbReference type="AlphaFoldDB" id="A0A8H2WG62"/>
<keyword evidence="3" id="KW-0677">Repeat</keyword>
<dbReference type="GO" id="GO:0008270">
    <property type="term" value="F:zinc ion binding"/>
    <property type="evidence" value="ECO:0007669"/>
    <property type="project" value="UniProtKB-KW"/>
</dbReference>
<comment type="caution">
    <text evidence="13">The sequence shown here is derived from an EMBL/GenBank/DDBJ whole genome shotgun (WGS) entry which is preliminary data.</text>
</comment>
<evidence type="ECO:0000313" key="14">
    <source>
        <dbReference type="Proteomes" id="UP000663831"/>
    </source>
</evidence>
<dbReference type="Gene3D" id="3.30.160.60">
    <property type="entry name" value="Classic Zinc Finger"/>
    <property type="match status" value="2"/>
</dbReference>
<dbReference type="GO" id="GO:0005634">
    <property type="term" value="C:nucleus"/>
    <property type="evidence" value="ECO:0007669"/>
    <property type="project" value="UniProtKB-SubCell"/>
</dbReference>
<feature type="compositionally biased region" description="Polar residues" evidence="11">
    <location>
        <begin position="283"/>
        <end position="294"/>
    </location>
</feature>
<dbReference type="PANTHER" id="PTHR23233:SF84">
    <property type="entry name" value="FI23031P1"/>
    <property type="match status" value="1"/>
</dbReference>
<protein>
    <recommendedName>
        <fullName evidence="12">C2H2-type domain-containing protein</fullName>
    </recommendedName>
</protein>
<evidence type="ECO:0000256" key="8">
    <source>
        <dbReference type="ARBA" id="ARBA00023242"/>
    </source>
</evidence>
<evidence type="ECO:0000256" key="1">
    <source>
        <dbReference type="ARBA" id="ARBA00004123"/>
    </source>
</evidence>
<evidence type="ECO:0000256" key="7">
    <source>
        <dbReference type="ARBA" id="ARBA00023163"/>
    </source>
</evidence>
<keyword evidence="8" id="KW-0539">Nucleus</keyword>
<evidence type="ECO:0000259" key="12">
    <source>
        <dbReference type="PROSITE" id="PS50157"/>
    </source>
</evidence>
<feature type="compositionally biased region" description="Polar residues" evidence="11">
    <location>
        <begin position="263"/>
        <end position="273"/>
    </location>
</feature>
<dbReference type="PANTHER" id="PTHR23233">
    <property type="entry name" value="SAL-LIKE PROTEIN"/>
    <property type="match status" value="1"/>
</dbReference>
<keyword evidence="5" id="KW-0862">Zinc</keyword>